<organism evidence="1 2">
    <name type="scientific">Ovis ammon polii x Ovis aries</name>
    <dbReference type="NCBI Taxonomy" id="2918886"/>
    <lineage>
        <taxon>Eukaryota</taxon>
        <taxon>Metazoa</taxon>
        <taxon>Chordata</taxon>
        <taxon>Craniata</taxon>
        <taxon>Vertebrata</taxon>
        <taxon>Euteleostomi</taxon>
        <taxon>Mammalia</taxon>
        <taxon>Eutheria</taxon>
        <taxon>Laurasiatheria</taxon>
        <taxon>Artiodactyla</taxon>
        <taxon>Ruminantia</taxon>
        <taxon>Pecora</taxon>
        <taxon>Bovidae</taxon>
        <taxon>Caprinae</taxon>
        <taxon>Ovis</taxon>
    </lineage>
</organism>
<sequence>MAADKPADQGAEKHEGTGPSSGITDQEKELSTSAFQAFTAGNYDVCLQHLASLQDINKDDYKIILNTAVAEFFKSNQTTTDSLRQTLNQLKNQVHSAVEEMDGLDDVENSMLYYNQAVILYHLRQYTEAISVGEKLYQFIEPFEEKFAQAVCFLLVDLYILTYQAEKALHLLAVLEKMISQGNNNKNGKNETGNNTNKDGSNHKAESGALIEAAKSKIHQYKVRAYIQMKSLKACKREIKSVMNTAGNSAPSLFLKSNFEYLRGNYRKAVKLLNSSNIAEHPGFMKTGECLRCMFWNNLGCIHFAMSKHNLGIFYFKKALQENDNVCAQLSAGSTDPGKKFSGRPMCTLLTNKRYELLYNCGIQLLHIGRPLAAFECLIEAVQVYHANPRLWLRLAECCIAANKGTSEQETKGLPSKKGIVQSIVGQGYHRKIVLASQSIQNTVYNDGQSSAIPVASMEFAAICLRNALLLLPEDQQDPKQENGSKNSNQLGGNAESSESGDACSSKSHDGDKCIPAPPSSPLRKQELENLKCSILACSAYVALALGDNLMALNHADKLLQQPKLSGSLKFLGHLYAAEALISLDRISDAITHLNPENVTDVSLGISSNEQDQGSDKGENEAMESSGKRAPQCYPSSVNSARTVMLFNLGSAYCLRSEYDKARKCLHQAASMIHPKEVPPEAILLAVYLELQNGLIDAFFLSESAAPPPTSSALSSSSSSLVSSLLRAWLQMASFPETDFQICLLCKEMCGSPAPLSSNSSASSSSSQTSTSSGGGGGGPGAAARRLHVLPCLHAFCRPCLEAHRLPAAGGGGGAPGEPLKLRCPVCDQKVVLAEAAGMDALPSSSFLLSNLLEAVVATADEPPPKNGRAGAAAGAGGHGSNHRHHAHHAHPRAAASAPPPPLPPAPPPPAPPRSAPGGPAGSPSALLLRRPHGCSSCDEGNAASSRCLDCQEHLCDNCVRAHQRVRLTKDHYIERGPPGPAAAAAVAAAQQLGLGPPFPGAPFSLLSVFPERLGFCQHHDDEVLHLYCDTCSVPICRECTVGRHGGHSFVYLQEALQDSRALTIQLLADAQQGRQAIQLSIEQAQTVAEQVEMKAKVVQSEVKAVTARHKKALEERECELLWKESPRVETVQEFIHTDYSGTSVGLPQFSDTLMSPESVPCHPRMVEKIRQVKAKSLYLQVEKLRQNLNKLESTISAVQQVLEEGRALDILLARDRMLAQAQELKAVRSLLQPQEDDRVMFTPPDQALYLAIKSFGFVSSGAFAPLTKATGDGLKRALQGKVASFTVIGYDHDGEPRLSGGDLMSAVVLGPDGNLFGAEVSDQQNGTYVVSYRPQLEGEHLVSVTLCNQHIENSPFKVLVKSGRSYVGIGLPGLSFGSEGDSDGKLCRPWGVSVDKEGYIVVADRSNNRIQVFKPCGTFHHKFGTLGSRPGQFDRPAGVACDAARRIVVADKDNHRIQVFTFEGQFLLKFGEKGTKNGQFNYPWDVAVNSEGKILVSDTRNHRVQLFGPDGVFLNKYGFEGALWKHFDSPRGVAFNHEGHLVVTDFNNHRLLVIHPDCQSARFLGSEGTGNGQFLRPQGVAVDQEGRIIVADSRNHRVQMFEPNGSFLCKFGAQGSGFGQMDRPSGIAVTPDGMIVVVDFGNNRILIF</sequence>
<protein>
    <submittedName>
        <fullName evidence="1">Uncharacterized protein</fullName>
    </submittedName>
</protein>
<dbReference type="EMBL" id="CM043045">
    <property type="protein sequence ID" value="KAI4563943.1"/>
    <property type="molecule type" value="Genomic_DNA"/>
</dbReference>
<evidence type="ECO:0000313" key="2">
    <source>
        <dbReference type="Proteomes" id="UP001057279"/>
    </source>
</evidence>
<reference evidence="1" key="1">
    <citation type="submission" date="2022-03" db="EMBL/GenBank/DDBJ databases">
        <title>Genomic analyses of argali, domestic sheep and their hybrids provide insights into chromosomal evolution, heterosis and genetic basis of agronomic traits.</title>
        <authorList>
            <person name="Li M."/>
        </authorList>
    </citation>
    <scope>NUCLEOTIDE SEQUENCE</scope>
    <source>
        <strain evidence="1">F1 hybrid</strain>
    </source>
</reference>
<dbReference type="Proteomes" id="UP001057279">
    <property type="component" value="Linkage Group LG20"/>
</dbReference>
<proteinExistence type="predicted"/>
<name>A0ACB9UC15_9CETA</name>
<accession>A0ACB9UC15</accession>
<keyword evidence="2" id="KW-1185">Reference proteome</keyword>
<evidence type="ECO:0000313" key="1">
    <source>
        <dbReference type="EMBL" id="KAI4563943.1"/>
    </source>
</evidence>
<gene>
    <name evidence="1" type="ORF">MJG53_016517</name>
</gene>
<comment type="caution">
    <text evidence="1">The sequence shown here is derived from an EMBL/GenBank/DDBJ whole genome shotgun (WGS) entry which is preliminary data.</text>
</comment>